<dbReference type="OrthoDB" id="9780819at2"/>
<dbReference type="KEGG" id="alus:STSP2_01629"/>
<dbReference type="PANTHER" id="PTHR33608:SF7">
    <property type="entry name" value="DUF58 DOMAIN-CONTAINING PROTEIN"/>
    <property type="match status" value="1"/>
</dbReference>
<accession>A0A1U9NKX2</accession>
<name>A0A1U9NKX2_9BACT</name>
<feature type="domain" description="DUF58" evidence="1">
    <location>
        <begin position="48"/>
        <end position="251"/>
    </location>
</feature>
<gene>
    <name evidence="2" type="ORF">STSP2_01629</name>
</gene>
<reference evidence="3" key="1">
    <citation type="submission" date="2017-02" db="EMBL/GenBank/DDBJ databases">
        <title>Comparative genomics and description of representatives of a novel lineage of planctomycetes thriving in anoxic sediments.</title>
        <authorList>
            <person name="Spring S."/>
            <person name="Bunk B."/>
            <person name="Sproer C."/>
        </authorList>
    </citation>
    <scope>NUCLEOTIDE SEQUENCE [LARGE SCALE GENOMIC DNA]</scope>
    <source>
        <strain evidence="3">ST-NAGAB-D1</strain>
    </source>
</reference>
<protein>
    <recommendedName>
        <fullName evidence="1">DUF58 domain-containing protein</fullName>
    </recommendedName>
</protein>
<sequence length="290" mass="32390">MKSEYRDYLLQGQQAGLRYALFTSGRISQGLAGSNLGSRAGSSLEFMEHRNYMPGDDLRHIDWGVFARSDRLCTKMFREEISPHVEIVIDGSRSMGLAGSEKARACLGLAGLLAQASINSQFTFSAWQTGDFCEKIVNGSESPAAWDGLELESIVSPGEAFKRYPPHFRPRSIRVLISDLFWVGDPRQSLMSLAANASDVVILQLVARRDVEPGDQGSLRLIDSETGQVRELFVDDAAMQRYEQNFSRHQQNWRRACTEFGGRMVTLVAEDVVKDWHLPELIESEILGVA</sequence>
<dbReference type="PANTHER" id="PTHR33608">
    <property type="entry name" value="BLL2464 PROTEIN"/>
    <property type="match status" value="1"/>
</dbReference>
<dbReference type="Pfam" id="PF01882">
    <property type="entry name" value="DUF58"/>
    <property type="match status" value="1"/>
</dbReference>
<keyword evidence="3" id="KW-1185">Reference proteome</keyword>
<dbReference type="EMBL" id="CP019791">
    <property type="protein sequence ID" value="AQT68465.1"/>
    <property type="molecule type" value="Genomic_DNA"/>
</dbReference>
<dbReference type="InterPro" id="IPR002881">
    <property type="entry name" value="DUF58"/>
</dbReference>
<dbReference type="STRING" id="1936003.STSP2_01629"/>
<evidence type="ECO:0000313" key="2">
    <source>
        <dbReference type="EMBL" id="AQT68465.1"/>
    </source>
</evidence>
<organism evidence="2 3">
    <name type="scientific">Anaerohalosphaera lusitana</name>
    <dbReference type="NCBI Taxonomy" id="1936003"/>
    <lineage>
        <taxon>Bacteria</taxon>
        <taxon>Pseudomonadati</taxon>
        <taxon>Planctomycetota</taxon>
        <taxon>Phycisphaerae</taxon>
        <taxon>Sedimentisphaerales</taxon>
        <taxon>Anaerohalosphaeraceae</taxon>
        <taxon>Anaerohalosphaera</taxon>
    </lineage>
</organism>
<dbReference type="AlphaFoldDB" id="A0A1U9NKX2"/>
<evidence type="ECO:0000259" key="1">
    <source>
        <dbReference type="Pfam" id="PF01882"/>
    </source>
</evidence>
<proteinExistence type="predicted"/>
<dbReference type="Proteomes" id="UP000189674">
    <property type="component" value="Chromosome"/>
</dbReference>
<evidence type="ECO:0000313" key="3">
    <source>
        <dbReference type="Proteomes" id="UP000189674"/>
    </source>
</evidence>